<evidence type="ECO:0000313" key="3">
    <source>
        <dbReference type="Proteomes" id="UP001500194"/>
    </source>
</evidence>
<comment type="caution">
    <text evidence="2">The sequence shown here is derived from an EMBL/GenBank/DDBJ whole genome shotgun (WGS) entry which is preliminary data.</text>
</comment>
<keyword evidence="3" id="KW-1185">Reference proteome</keyword>
<dbReference type="Gene3D" id="3.90.1150.10">
    <property type="entry name" value="Aspartate Aminotransferase, domain 1"/>
    <property type="match status" value="1"/>
</dbReference>
<sequence>MPSSGFGNAYQRAGRTTGVFPDIEYLEWIIGRPEVAMYDLGTSDLRGDRDRGGEIVPAPLEDLDDPPTGASLEMQIAGEYGVEPEQVLVTGGATQANFLAAAAALDTDTEGDADAAGARVLVEKPGYEPLVASPAALGAHVDRFLRDDDYALAPDRVENALAPETALVTVTNRHNPSGRLTDRETLAETAAVAREGGARLLVDEVYAPYLPEAGDGPFGGPSAVDFEDAVVTGSLTKFFGLGDLRIGWVVADEAFVERARSISHHFHAVSGPSRTLAMRAFHNRERLAERSRTLLGENAELLAEFVSSRDDLAGSVAPGSTFAFLDPANADGNALAERAWENGLLVVPGRFFGDSERVRVSLGLAPNEMAAALDTFGDVLDRFR</sequence>
<feature type="domain" description="Aminotransferase class I/classII large" evidence="1">
    <location>
        <begin position="71"/>
        <end position="375"/>
    </location>
</feature>
<dbReference type="SUPFAM" id="SSF53383">
    <property type="entry name" value="PLP-dependent transferases"/>
    <property type="match status" value="1"/>
</dbReference>
<dbReference type="GO" id="GO:0008483">
    <property type="term" value="F:transaminase activity"/>
    <property type="evidence" value="ECO:0007669"/>
    <property type="project" value="UniProtKB-KW"/>
</dbReference>
<keyword evidence="2" id="KW-0808">Transferase</keyword>
<dbReference type="InterPro" id="IPR015422">
    <property type="entry name" value="PyrdxlP-dep_Trfase_small"/>
</dbReference>
<dbReference type="InterPro" id="IPR015421">
    <property type="entry name" value="PyrdxlP-dep_Trfase_major"/>
</dbReference>
<organism evidence="2 3">
    <name type="scientific">Salarchaeum japonicum</name>
    <dbReference type="NCBI Taxonomy" id="555573"/>
    <lineage>
        <taxon>Archaea</taxon>
        <taxon>Methanobacteriati</taxon>
        <taxon>Methanobacteriota</taxon>
        <taxon>Stenosarchaea group</taxon>
        <taxon>Halobacteria</taxon>
        <taxon>Halobacteriales</taxon>
        <taxon>Halobacteriaceae</taxon>
    </lineage>
</organism>
<dbReference type="Gene3D" id="3.40.640.10">
    <property type="entry name" value="Type I PLP-dependent aspartate aminotransferase-like (Major domain)"/>
    <property type="match status" value="1"/>
</dbReference>
<dbReference type="EMBL" id="BAAADU010000002">
    <property type="protein sequence ID" value="GAA0656028.1"/>
    <property type="molecule type" value="Genomic_DNA"/>
</dbReference>
<dbReference type="PANTHER" id="PTHR43510">
    <property type="entry name" value="AMINOTRANSFERASE FUNCTION, HYPOTHETICAL (EUROFUNG)"/>
    <property type="match status" value="1"/>
</dbReference>
<dbReference type="Proteomes" id="UP001500194">
    <property type="component" value="Unassembled WGS sequence"/>
</dbReference>
<name>A0AAV3T2Q4_9EURY</name>
<evidence type="ECO:0000259" key="1">
    <source>
        <dbReference type="Pfam" id="PF00155"/>
    </source>
</evidence>
<dbReference type="CDD" id="cd00609">
    <property type="entry name" value="AAT_like"/>
    <property type="match status" value="1"/>
</dbReference>
<gene>
    <name evidence="2" type="ORF">GCM10009019_19900</name>
</gene>
<reference evidence="2 3" key="1">
    <citation type="journal article" date="2019" name="Int. J. Syst. Evol. Microbiol.">
        <title>The Global Catalogue of Microorganisms (GCM) 10K type strain sequencing project: providing services to taxonomists for standard genome sequencing and annotation.</title>
        <authorList>
            <consortium name="The Broad Institute Genomics Platform"/>
            <consortium name="The Broad Institute Genome Sequencing Center for Infectious Disease"/>
            <person name="Wu L."/>
            <person name="Ma J."/>
        </authorList>
    </citation>
    <scope>NUCLEOTIDE SEQUENCE [LARGE SCALE GENOMIC DNA]</scope>
    <source>
        <strain evidence="2 3">JCM 16327</strain>
    </source>
</reference>
<protein>
    <submittedName>
        <fullName evidence="2">Pyridoxal phosphate-dependent aminotransferase</fullName>
    </submittedName>
</protein>
<evidence type="ECO:0000313" key="2">
    <source>
        <dbReference type="EMBL" id="GAA0656028.1"/>
    </source>
</evidence>
<dbReference type="GO" id="GO:0030170">
    <property type="term" value="F:pyridoxal phosphate binding"/>
    <property type="evidence" value="ECO:0007669"/>
    <property type="project" value="InterPro"/>
</dbReference>
<proteinExistence type="predicted"/>
<dbReference type="PANTHER" id="PTHR43510:SF1">
    <property type="entry name" value="AMINOTRANSFERASE FUNCTION, HYPOTHETICAL (EUROFUNG)"/>
    <property type="match status" value="1"/>
</dbReference>
<dbReference type="InterPro" id="IPR015424">
    <property type="entry name" value="PyrdxlP-dep_Trfase"/>
</dbReference>
<dbReference type="AlphaFoldDB" id="A0AAV3T2Q4"/>
<dbReference type="InterPro" id="IPR004839">
    <property type="entry name" value="Aminotransferase_I/II_large"/>
</dbReference>
<dbReference type="Pfam" id="PF00155">
    <property type="entry name" value="Aminotran_1_2"/>
    <property type="match status" value="1"/>
</dbReference>
<accession>A0AAV3T2Q4</accession>
<keyword evidence="2" id="KW-0032">Aminotransferase</keyword>